<evidence type="ECO:0000256" key="2">
    <source>
        <dbReference type="SAM" id="MobiDB-lite"/>
    </source>
</evidence>
<organism evidence="3 4">
    <name type="scientific">Quercus lobata</name>
    <name type="common">Valley oak</name>
    <dbReference type="NCBI Taxonomy" id="97700"/>
    <lineage>
        <taxon>Eukaryota</taxon>
        <taxon>Viridiplantae</taxon>
        <taxon>Streptophyta</taxon>
        <taxon>Embryophyta</taxon>
        <taxon>Tracheophyta</taxon>
        <taxon>Spermatophyta</taxon>
        <taxon>Magnoliopsida</taxon>
        <taxon>eudicotyledons</taxon>
        <taxon>Gunneridae</taxon>
        <taxon>Pentapetalae</taxon>
        <taxon>rosids</taxon>
        <taxon>fabids</taxon>
        <taxon>Fagales</taxon>
        <taxon>Fagaceae</taxon>
        <taxon>Quercus</taxon>
    </lineage>
</organism>
<dbReference type="Pfam" id="PF03398">
    <property type="entry name" value="Ist1"/>
    <property type="match status" value="1"/>
</dbReference>
<name>A0A7N2KX59_QUELO</name>
<dbReference type="InParanoid" id="A0A7N2KX59"/>
<evidence type="ECO:0000313" key="3">
    <source>
        <dbReference type="EnsemblPlants" id="QL02p051961:mrna"/>
    </source>
</evidence>
<feature type="compositionally biased region" description="Basic and acidic residues" evidence="2">
    <location>
        <begin position="341"/>
        <end position="358"/>
    </location>
</feature>
<comment type="similarity">
    <text evidence="1">Belongs to the IST1 family.</text>
</comment>
<feature type="region of interest" description="Disordered" evidence="2">
    <location>
        <begin position="195"/>
        <end position="220"/>
    </location>
</feature>
<dbReference type="InterPro" id="IPR042277">
    <property type="entry name" value="IST1-like"/>
</dbReference>
<feature type="region of interest" description="Disordered" evidence="2">
    <location>
        <begin position="448"/>
        <end position="467"/>
    </location>
</feature>
<dbReference type="OMA" id="TNEIAMH"/>
<dbReference type="FunFam" id="1.20.1260.60:FF:000002">
    <property type="entry name" value="Vacuolar protein sorting-associated protein IST1"/>
    <property type="match status" value="1"/>
</dbReference>
<dbReference type="EnsemblPlants" id="QL02p051961:mrna">
    <property type="protein sequence ID" value="QL02p051961:mrna"/>
    <property type="gene ID" value="QL02p051961"/>
</dbReference>
<dbReference type="RefSeq" id="XP_030955954.1">
    <property type="nucleotide sequence ID" value="XM_031100094.1"/>
</dbReference>
<feature type="region of interest" description="Disordered" evidence="2">
    <location>
        <begin position="340"/>
        <end position="374"/>
    </location>
</feature>
<dbReference type="Proteomes" id="UP000594261">
    <property type="component" value="Chromosome 2"/>
</dbReference>
<feature type="compositionally biased region" description="Polar residues" evidence="2">
    <location>
        <begin position="211"/>
        <end position="220"/>
    </location>
</feature>
<dbReference type="GeneID" id="115978068"/>
<protein>
    <recommendedName>
        <fullName evidence="5">IST1-like protein</fullName>
    </recommendedName>
</protein>
<keyword evidence="4" id="KW-1185">Reference proteome</keyword>
<dbReference type="KEGG" id="qlo:115978068"/>
<gene>
    <name evidence="3" type="primary">LOC115978068</name>
</gene>
<sequence>MGKKLDAFLGKISFKKSKFSNLVNLAVSRIAALEKQHHVRCGQARSDVIQLLNLGHQERALLRVEVVIREQNMLDAYAMIENYFHLLVERVVLIQNNKECPNELKEAISSLVYAASRCGELPELQKIRSMFTSRFGKEFTTRAVELCTNCGVNPKIVKKLSTRRLSLDSKLKMLKEIAPTNEIAMHLKRESSLVTEEEKLDVNQKQKQPEPNKSANLNNPQLQAVIDDLPDELKQDSNISKTMEARKKYGDFGAAAAAEAAFILASQAAAAARAAVELSQPQYKAPDDGSSKSDPQSYRNAALEGKKHINNEFNYDKMHDIENLGSKLAAEKMADNNYSSHVKETGERSRKAEVDKELSASSLSPIGDNMSGRKKTTQILSRNEMLGKERGFVRFSDRNTKNQDTHDRKSNEQKFQTYHKASTIEGESSLESTNHKDFAKQFDLRLSNIGRRPLSSRSRQRRHSATY</sequence>
<reference evidence="4" key="1">
    <citation type="journal article" date="2016" name="G3 (Bethesda)">
        <title>First Draft Assembly and Annotation of the Genome of a California Endemic Oak Quercus lobata Nee (Fagaceae).</title>
        <authorList>
            <person name="Sork V.L."/>
            <person name="Fitz-Gibbon S.T."/>
            <person name="Puiu D."/>
            <person name="Crepeau M."/>
            <person name="Gugger P.F."/>
            <person name="Sherman R."/>
            <person name="Stevens K."/>
            <person name="Langley C.H."/>
            <person name="Pellegrini M."/>
            <person name="Salzberg S.L."/>
        </authorList>
    </citation>
    <scope>NUCLEOTIDE SEQUENCE [LARGE SCALE GENOMIC DNA]</scope>
    <source>
        <strain evidence="4">cv. SW786</strain>
    </source>
</reference>
<evidence type="ECO:0000256" key="1">
    <source>
        <dbReference type="ARBA" id="ARBA00005536"/>
    </source>
</evidence>
<feature type="compositionally biased region" description="Basic and acidic residues" evidence="2">
    <location>
        <begin position="195"/>
        <end position="210"/>
    </location>
</feature>
<dbReference type="Gene3D" id="1.20.1260.60">
    <property type="entry name" value="Vacuolar protein sorting-associated protein Ist1"/>
    <property type="match status" value="1"/>
</dbReference>
<feature type="region of interest" description="Disordered" evidence="2">
    <location>
        <begin position="396"/>
        <end position="415"/>
    </location>
</feature>
<dbReference type="AlphaFoldDB" id="A0A7N2KX59"/>
<dbReference type="OrthoDB" id="29853at2759"/>
<feature type="compositionally biased region" description="Basic residues" evidence="2">
    <location>
        <begin position="458"/>
        <end position="467"/>
    </location>
</feature>
<dbReference type="InterPro" id="IPR005061">
    <property type="entry name" value="Ist1"/>
</dbReference>
<reference evidence="3" key="2">
    <citation type="submission" date="2021-01" db="UniProtKB">
        <authorList>
            <consortium name="EnsemblPlants"/>
        </authorList>
    </citation>
    <scope>IDENTIFICATION</scope>
</reference>
<dbReference type="Gramene" id="QL02p051961:mrna">
    <property type="protein sequence ID" value="QL02p051961:mrna"/>
    <property type="gene ID" value="QL02p051961"/>
</dbReference>
<evidence type="ECO:0008006" key="5">
    <source>
        <dbReference type="Google" id="ProtNLM"/>
    </source>
</evidence>
<evidence type="ECO:0000313" key="4">
    <source>
        <dbReference type="Proteomes" id="UP000594261"/>
    </source>
</evidence>
<feature type="compositionally biased region" description="Basic and acidic residues" evidence="2">
    <location>
        <begin position="396"/>
        <end position="412"/>
    </location>
</feature>
<accession>A0A7N2KX59</accession>
<proteinExistence type="inferred from homology"/>
<dbReference type="PANTHER" id="PTHR12161:SF59">
    <property type="entry name" value="IST1-LIKE PROTEIN"/>
    <property type="match status" value="1"/>
</dbReference>
<dbReference type="PANTHER" id="PTHR12161">
    <property type="entry name" value="IST1 FAMILY MEMBER"/>
    <property type="match status" value="1"/>
</dbReference>
<dbReference type="GO" id="GO:0015031">
    <property type="term" value="P:protein transport"/>
    <property type="evidence" value="ECO:0007669"/>
    <property type="project" value="InterPro"/>
</dbReference>